<dbReference type="Pfam" id="PF16487">
    <property type="entry name" value="ArgoMid"/>
    <property type="match status" value="1"/>
</dbReference>
<dbReference type="SUPFAM" id="SSF53098">
    <property type="entry name" value="Ribonuclease H-like"/>
    <property type="match status" value="1"/>
</dbReference>
<evidence type="ECO:0000259" key="3">
    <source>
        <dbReference type="PROSITE" id="PS50822"/>
    </source>
</evidence>
<dbReference type="InterPro" id="IPR012337">
    <property type="entry name" value="RNaseH-like_sf"/>
</dbReference>
<dbReference type="CDD" id="cd02846">
    <property type="entry name" value="PAZ_argonaute_like"/>
    <property type="match status" value="1"/>
</dbReference>
<dbReference type="InterPro" id="IPR032473">
    <property type="entry name" value="Argonaute_Mid_dom"/>
</dbReference>
<protein>
    <recommendedName>
        <fullName evidence="6">Piwi-domain-containing protein</fullName>
    </recommendedName>
</protein>
<dbReference type="SUPFAM" id="SSF101690">
    <property type="entry name" value="PAZ domain"/>
    <property type="match status" value="1"/>
</dbReference>
<dbReference type="Gene3D" id="3.30.420.10">
    <property type="entry name" value="Ribonuclease H-like superfamily/Ribonuclease H"/>
    <property type="match status" value="1"/>
</dbReference>
<comment type="caution">
    <text evidence="4">The sequence shown here is derived from an EMBL/GenBank/DDBJ whole genome shotgun (WGS) entry which is preliminary data.</text>
</comment>
<evidence type="ECO:0008006" key="6">
    <source>
        <dbReference type="Google" id="ProtNLM"/>
    </source>
</evidence>
<dbReference type="Pfam" id="PF02171">
    <property type="entry name" value="Piwi"/>
    <property type="match status" value="1"/>
</dbReference>
<dbReference type="SMART" id="SM01163">
    <property type="entry name" value="DUF1785"/>
    <property type="match status" value="1"/>
</dbReference>
<dbReference type="PROSITE" id="PS50821">
    <property type="entry name" value="PAZ"/>
    <property type="match status" value="1"/>
</dbReference>
<gene>
    <name evidence="4" type="ORF">HK097_003355</name>
</gene>
<dbReference type="EMBL" id="JADGJD010000179">
    <property type="protein sequence ID" value="KAJ3053790.1"/>
    <property type="molecule type" value="Genomic_DNA"/>
</dbReference>
<dbReference type="AlphaFoldDB" id="A0AAD5SMD0"/>
<evidence type="ECO:0000259" key="2">
    <source>
        <dbReference type="PROSITE" id="PS50821"/>
    </source>
</evidence>
<keyword evidence="5" id="KW-1185">Reference proteome</keyword>
<dbReference type="SMART" id="SM00949">
    <property type="entry name" value="PAZ"/>
    <property type="match status" value="1"/>
</dbReference>
<dbReference type="InterPro" id="IPR003165">
    <property type="entry name" value="Piwi"/>
</dbReference>
<dbReference type="Gene3D" id="3.40.50.2300">
    <property type="match status" value="1"/>
</dbReference>
<dbReference type="SMART" id="SM00950">
    <property type="entry name" value="Piwi"/>
    <property type="match status" value="1"/>
</dbReference>
<dbReference type="InterPro" id="IPR036085">
    <property type="entry name" value="PAZ_dom_sf"/>
</dbReference>
<dbReference type="Pfam" id="PF16486">
    <property type="entry name" value="ArgoN"/>
    <property type="match status" value="1"/>
</dbReference>
<reference evidence="4" key="1">
    <citation type="submission" date="2020-05" db="EMBL/GenBank/DDBJ databases">
        <title>Phylogenomic resolution of chytrid fungi.</title>
        <authorList>
            <person name="Stajich J.E."/>
            <person name="Amses K."/>
            <person name="Simmons R."/>
            <person name="Seto K."/>
            <person name="Myers J."/>
            <person name="Bonds A."/>
            <person name="Quandt C.A."/>
            <person name="Barry K."/>
            <person name="Liu P."/>
            <person name="Grigoriev I."/>
            <person name="Longcore J.E."/>
            <person name="James T.Y."/>
        </authorList>
    </citation>
    <scope>NUCLEOTIDE SEQUENCE</scope>
    <source>
        <strain evidence="4">JEL0318</strain>
    </source>
</reference>
<dbReference type="InterPro" id="IPR032474">
    <property type="entry name" value="Argonaute_N"/>
</dbReference>
<name>A0AAD5SMD0_9FUNG</name>
<proteinExistence type="inferred from homology"/>
<dbReference type="InterPro" id="IPR045246">
    <property type="entry name" value="Piwi_ago-like"/>
</dbReference>
<evidence type="ECO:0000256" key="1">
    <source>
        <dbReference type="RuleBase" id="RU361178"/>
    </source>
</evidence>
<dbReference type="PROSITE" id="PS50822">
    <property type="entry name" value="PIWI"/>
    <property type="match status" value="1"/>
</dbReference>
<dbReference type="CDD" id="cd04657">
    <property type="entry name" value="Piwi_ago-like"/>
    <property type="match status" value="1"/>
</dbReference>
<dbReference type="Gene3D" id="2.170.260.10">
    <property type="entry name" value="paz domain"/>
    <property type="match status" value="1"/>
</dbReference>
<dbReference type="PANTHER" id="PTHR22891">
    <property type="entry name" value="EUKARYOTIC TRANSLATION INITIATION FACTOR 2C"/>
    <property type="match status" value="1"/>
</dbReference>
<dbReference type="InterPro" id="IPR036397">
    <property type="entry name" value="RNaseH_sf"/>
</dbReference>
<dbReference type="Pfam" id="PF16488">
    <property type="entry name" value="ArgoL2"/>
    <property type="match status" value="1"/>
</dbReference>
<dbReference type="InterPro" id="IPR014811">
    <property type="entry name" value="ArgoL1"/>
</dbReference>
<dbReference type="InterPro" id="IPR032472">
    <property type="entry name" value="ArgoL2"/>
</dbReference>
<dbReference type="GO" id="GO:0003723">
    <property type="term" value="F:RNA binding"/>
    <property type="evidence" value="ECO:0007669"/>
    <property type="project" value="InterPro"/>
</dbReference>
<dbReference type="InterPro" id="IPR003100">
    <property type="entry name" value="PAZ_dom"/>
</dbReference>
<evidence type="ECO:0000313" key="5">
    <source>
        <dbReference type="Proteomes" id="UP001212841"/>
    </source>
</evidence>
<comment type="similarity">
    <text evidence="1">Belongs to the argonaute family.</text>
</comment>
<sequence>MSLPGQDILQYEVQIAPESNPRTYRRLYTLWEDLNSNGILKNTKPVFDGRKYIYAPRSLPLKDDQAQFTLELPDEEEDMSRPRQYRRGPRKFRVTIRKLHEINMQRLHLFLQGESPDAPHDAVQALDILLRHRPSMLYTTVGRCFYTPEGASLIANGAELWQGFHQSVRPSPKKMLLNLDVSATAFHEPGPIVDIVAKILGKRHADEIRQPLNERDRQKVEKVLKNIKIITTHRGNSKRRWKIAKLTTYSAGRTMFPMKEDGGREVSVAEYFLQRYGAPLHYEHFPCLVVGDPAKHIYLPMEVCLVIPGQRILRKLNEKQTADMIRFTCQPPHIRSNKISNGFNLLLTQDNEYLQDFNVALGREMATVNARVLTTPIISYHPASRESSISPREGAWNLRDKKVAQGATLFSWSVVVFGMERDIPLQAVQKFLRELITTCRDTGVDIRNMAPPIRHANPAGNIETILKASYMDAGGAVSHKPQLVFCVLPNTAVPLYAEIKRVADTVIGIASQCVQAKHVFAAKKQYCANVCLKINVKLGGMNAFLANQQLPFVSERPTIIFGADITHPTPGDASKPSIAALVGTMDAQCSRYAAAIRVQRGRQEVIRDLGGMVVELLRTFYQYCGSKPQRIVFYRDGVSEGQFFEVVREEVAAVRKACLTLEADFRPTITYLMVQKRHHARFFPLKREDADKSGNVLPGTVVESGITHPSEFDFYLASHPGLQGTSKPTHYHVLYDENQFTADAMQELTYRLCYLYCRATRAVSVCPPAYYAHLVASRARFHFMGEHFTGDESTRMGQGPHVPSIPIIMGEGGMEVSPHGNVKPELQRVMYFM</sequence>
<dbReference type="Pfam" id="PF08699">
    <property type="entry name" value="ArgoL1"/>
    <property type="match status" value="1"/>
</dbReference>
<organism evidence="4 5">
    <name type="scientific">Rhizophlyctis rosea</name>
    <dbReference type="NCBI Taxonomy" id="64517"/>
    <lineage>
        <taxon>Eukaryota</taxon>
        <taxon>Fungi</taxon>
        <taxon>Fungi incertae sedis</taxon>
        <taxon>Chytridiomycota</taxon>
        <taxon>Chytridiomycota incertae sedis</taxon>
        <taxon>Chytridiomycetes</taxon>
        <taxon>Rhizophlyctidales</taxon>
        <taxon>Rhizophlyctidaceae</taxon>
        <taxon>Rhizophlyctis</taxon>
    </lineage>
</organism>
<dbReference type="Proteomes" id="UP001212841">
    <property type="component" value="Unassembled WGS sequence"/>
</dbReference>
<accession>A0AAD5SMD0</accession>
<feature type="domain" description="Piwi" evidence="3">
    <location>
        <begin position="483"/>
        <end position="784"/>
    </location>
</feature>
<dbReference type="Pfam" id="PF02170">
    <property type="entry name" value="PAZ"/>
    <property type="match status" value="1"/>
</dbReference>
<feature type="domain" description="PAZ" evidence="2">
    <location>
        <begin position="191"/>
        <end position="308"/>
    </location>
</feature>
<evidence type="ECO:0000313" key="4">
    <source>
        <dbReference type="EMBL" id="KAJ3053790.1"/>
    </source>
</evidence>